<protein>
    <submittedName>
        <fullName evidence="1">Uncharacterized protein</fullName>
    </submittedName>
</protein>
<proteinExistence type="predicted"/>
<organism evidence="1 2">
    <name type="scientific">Kingdonia uniflora</name>
    <dbReference type="NCBI Taxonomy" id="39325"/>
    <lineage>
        <taxon>Eukaryota</taxon>
        <taxon>Viridiplantae</taxon>
        <taxon>Streptophyta</taxon>
        <taxon>Embryophyta</taxon>
        <taxon>Tracheophyta</taxon>
        <taxon>Spermatophyta</taxon>
        <taxon>Magnoliopsida</taxon>
        <taxon>Ranunculales</taxon>
        <taxon>Circaeasteraceae</taxon>
        <taxon>Kingdonia</taxon>
    </lineage>
</organism>
<dbReference type="EMBL" id="JACGCM010000859">
    <property type="protein sequence ID" value="KAF6165108.1"/>
    <property type="molecule type" value="Genomic_DNA"/>
</dbReference>
<evidence type="ECO:0000313" key="1">
    <source>
        <dbReference type="EMBL" id="KAF6165108.1"/>
    </source>
</evidence>
<name>A0A7J7NE09_9MAGN</name>
<dbReference type="Proteomes" id="UP000541444">
    <property type="component" value="Unassembled WGS sequence"/>
</dbReference>
<comment type="caution">
    <text evidence="1">The sequence shown here is derived from an EMBL/GenBank/DDBJ whole genome shotgun (WGS) entry which is preliminary data.</text>
</comment>
<gene>
    <name evidence="1" type="ORF">GIB67_000692</name>
</gene>
<evidence type="ECO:0000313" key="2">
    <source>
        <dbReference type="Proteomes" id="UP000541444"/>
    </source>
</evidence>
<reference evidence="1 2" key="1">
    <citation type="journal article" date="2020" name="IScience">
        <title>Genome Sequencing of the Endangered Kingdonia uniflora (Circaeasteraceae, Ranunculales) Reveals Potential Mechanisms of Evolutionary Specialization.</title>
        <authorList>
            <person name="Sun Y."/>
            <person name="Deng T."/>
            <person name="Zhang A."/>
            <person name="Moore M.J."/>
            <person name="Landis J.B."/>
            <person name="Lin N."/>
            <person name="Zhang H."/>
            <person name="Zhang X."/>
            <person name="Huang J."/>
            <person name="Zhang X."/>
            <person name="Sun H."/>
            <person name="Wang H."/>
        </authorList>
    </citation>
    <scope>NUCLEOTIDE SEQUENCE [LARGE SCALE GENOMIC DNA]</scope>
    <source>
        <strain evidence="1">TB1705</strain>
        <tissue evidence="1">Leaf</tissue>
    </source>
</reference>
<sequence>MSDEEEKMMISGVVSVNCSRKIGKNCCKLGRFKTSDFCYKHCSKEERSRTKRGDVEREETSSPTCKHKVGRGLCKSLTLQNDEFCRKHSFKRRNSKETEDKENTIQNEEESLLQLENGEENGVKRKKIAREGLDQSLILIDSKRRTRAVNARYKDSDFTEFQLGKRIRVSNSFVSKPRKEVSDKGMEFESNMCHQCQRNDKGQVFRCKECKTKRFCNGCIKW</sequence>
<accession>A0A7J7NE09</accession>
<keyword evidence="2" id="KW-1185">Reference proteome</keyword>
<dbReference type="AlphaFoldDB" id="A0A7J7NE09"/>